<dbReference type="EMBL" id="AP011540">
    <property type="protein sequence ID" value="BAI65659.1"/>
    <property type="molecule type" value="Genomic_DNA"/>
</dbReference>
<feature type="transmembrane region" description="Helical" evidence="8">
    <location>
        <begin position="315"/>
        <end position="341"/>
    </location>
</feature>
<feature type="transmembrane region" description="Helical" evidence="8">
    <location>
        <begin position="451"/>
        <end position="477"/>
    </location>
</feature>
<dbReference type="GO" id="GO:0005886">
    <property type="term" value="C:plasma membrane"/>
    <property type="evidence" value="ECO:0007669"/>
    <property type="project" value="TreeGrafter"/>
</dbReference>
<dbReference type="PANTHER" id="PTHR43337:SF1">
    <property type="entry name" value="XANTHINE_URACIL PERMEASE C887.17-RELATED"/>
    <property type="match status" value="1"/>
</dbReference>
<evidence type="ECO:0000313" key="10">
    <source>
        <dbReference type="Proteomes" id="UP000001883"/>
    </source>
</evidence>
<dbReference type="Proteomes" id="UP000001883">
    <property type="component" value="Chromosome"/>
</dbReference>
<proteinExistence type="inferred from homology"/>
<feature type="transmembrane region" description="Helical" evidence="8">
    <location>
        <begin position="179"/>
        <end position="203"/>
    </location>
</feature>
<organism evidence="9 10">
    <name type="scientific">Rothia mucilaginosa (strain DY-18)</name>
    <name type="common">Stomatococcus mucilaginosus</name>
    <dbReference type="NCBI Taxonomy" id="680646"/>
    <lineage>
        <taxon>Bacteria</taxon>
        <taxon>Bacillati</taxon>
        <taxon>Actinomycetota</taxon>
        <taxon>Actinomycetes</taxon>
        <taxon>Micrococcales</taxon>
        <taxon>Micrococcaceae</taxon>
        <taxon>Rothia</taxon>
    </lineage>
</organism>
<comment type="subcellular location">
    <subcellularLocation>
        <location evidence="1">Endomembrane system</location>
        <topology evidence="1">Multi-pass membrane protein</topology>
    </subcellularLocation>
</comment>
<keyword evidence="10" id="KW-1185">Reference proteome</keyword>
<feature type="transmembrane region" description="Helical" evidence="8">
    <location>
        <begin position="94"/>
        <end position="114"/>
    </location>
</feature>
<dbReference type="Pfam" id="PF00860">
    <property type="entry name" value="Xan_ur_permease"/>
    <property type="match status" value="1"/>
</dbReference>
<name>D2NPU1_ROTMD</name>
<keyword evidence="6 8" id="KW-0472">Membrane</keyword>
<evidence type="ECO:0000313" key="9">
    <source>
        <dbReference type="EMBL" id="BAI65659.1"/>
    </source>
</evidence>
<evidence type="ECO:0000256" key="1">
    <source>
        <dbReference type="ARBA" id="ARBA00004127"/>
    </source>
</evidence>
<dbReference type="KEGG" id="rmu:RMDY18_18270"/>
<reference evidence="10" key="1">
    <citation type="submission" date="2009-07" db="EMBL/GenBank/DDBJ databases">
        <title>Complete genome sequence of Rothia mucilaginosa DJ.</title>
        <authorList>
            <person name="Yamane K."/>
            <person name="Nambu T."/>
            <person name="Mashimo C."/>
            <person name="Sugimori C."/>
            <person name="Yamanaka T."/>
            <person name="Leung K."/>
            <person name="Fukushima H."/>
        </authorList>
    </citation>
    <scope>NUCLEOTIDE SEQUENCE [LARGE SCALE GENOMIC DNA]</scope>
    <source>
        <strain evidence="10">DY-18</strain>
    </source>
</reference>
<keyword evidence="5 8" id="KW-1133">Transmembrane helix</keyword>
<keyword evidence="3" id="KW-0813">Transport</keyword>
<feature type="transmembrane region" description="Helical" evidence="8">
    <location>
        <begin position="121"/>
        <end position="139"/>
    </location>
</feature>
<feature type="transmembrane region" description="Helical" evidence="8">
    <location>
        <begin position="223"/>
        <end position="243"/>
    </location>
</feature>
<evidence type="ECO:0000256" key="4">
    <source>
        <dbReference type="ARBA" id="ARBA00022692"/>
    </source>
</evidence>
<dbReference type="InterPro" id="IPR045018">
    <property type="entry name" value="Azg-like"/>
</dbReference>
<dbReference type="GO" id="GO:0005345">
    <property type="term" value="F:purine nucleobase transmembrane transporter activity"/>
    <property type="evidence" value="ECO:0007669"/>
    <property type="project" value="TreeGrafter"/>
</dbReference>
<reference evidence="9 10" key="2">
    <citation type="journal article" date="2010" name="J Osaka Dent Univ">
        <title>Isolation and identification of Rothia mucilaginosa from persistent apical periodontitis lesions.</title>
        <authorList>
            <person name="Yamane K."/>
            <person name="Yoshida M."/>
            <person name="Fujihira T."/>
            <person name="Baba T."/>
            <person name="Tsuji N."/>
            <person name="Hayashi H."/>
            <person name="Sugimori C."/>
            <person name="Yamanaka T."/>
            <person name="Mashimo C."/>
            <person name="Nambu T."/>
            <person name="Kawai H."/>
            <person name="Fukushima H."/>
        </authorList>
    </citation>
    <scope>NUCLEOTIDE SEQUENCE [LARGE SCALE GENOMIC DNA]</scope>
    <source>
        <strain evidence="9 10">DY-18</strain>
    </source>
</reference>
<dbReference type="InterPro" id="IPR006043">
    <property type="entry name" value="NCS2"/>
</dbReference>
<keyword evidence="4 8" id="KW-0812">Transmembrane</keyword>
<dbReference type="PANTHER" id="PTHR43337">
    <property type="entry name" value="XANTHINE/URACIL PERMEASE C887.17-RELATED"/>
    <property type="match status" value="1"/>
</dbReference>
<feature type="transmembrane region" description="Helical" evidence="8">
    <location>
        <begin position="250"/>
        <end position="268"/>
    </location>
</feature>
<evidence type="ECO:0000256" key="3">
    <source>
        <dbReference type="ARBA" id="ARBA00022448"/>
    </source>
</evidence>
<evidence type="ECO:0000256" key="5">
    <source>
        <dbReference type="ARBA" id="ARBA00022989"/>
    </source>
</evidence>
<dbReference type="HOGENOM" id="CLU_024508_0_0_11"/>
<evidence type="ECO:0000256" key="2">
    <source>
        <dbReference type="ARBA" id="ARBA00005697"/>
    </source>
</evidence>
<feature type="transmembrane region" description="Helical" evidence="8">
    <location>
        <begin position="63"/>
        <end position="82"/>
    </location>
</feature>
<feature type="region of interest" description="Disordered" evidence="7">
    <location>
        <begin position="1"/>
        <end position="40"/>
    </location>
</feature>
<dbReference type="AlphaFoldDB" id="D2NPU1"/>
<feature type="transmembrane region" description="Helical" evidence="8">
    <location>
        <begin position="145"/>
        <end position="167"/>
    </location>
</feature>
<dbReference type="GO" id="GO:0012505">
    <property type="term" value="C:endomembrane system"/>
    <property type="evidence" value="ECO:0007669"/>
    <property type="project" value="UniProtKB-SubCell"/>
</dbReference>
<protein>
    <submittedName>
        <fullName evidence="9">Permease</fullName>
    </submittedName>
</protein>
<accession>D2NPU1</accession>
<reference evidence="9 10" key="3">
    <citation type="journal article" date="2010" name="Sequencing">
        <title>Complete Genome Sequence of Rothia mucilaginosa DY-18: A Clinical Isolate with Dense Meshwork-Like Structures from a Persistent Apical Periodontitis Lesion.</title>
        <authorList>
            <person name="Yamane K."/>
            <person name="Nambu T."/>
            <person name="Yamanaka T."/>
            <person name="Mashimo C."/>
            <person name="Sugimori C."/>
            <person name="Leung K.-P."/>
            <person name="Fukushima H."/>
        </authorList>
    </citation>
    <scope>NUCLEOTIDE SEQUENCE [LARGE SCALE GENOMIC DNA]</scope>
    <source>
        <strain evidence="9 10">DY-18</strain>
    </source>
</reference>
<dbReference type="STRING" id="680646.RMDY18_18270"/>
<comment type="similarity">
    <text evidence="2">Belongs to the nucleobase:cation symporter-2 (NCS2) (TC 2.A.40) family. Azg-like subfamily.</text>
</comment>
<sequence length="512" mass="53462">MAPNPGLTRELYPRNRRRNSTHRTTSTDPHMSKPQKAAAPTSALDRYFKISERGSSIAAEFRGGLAAFFAMSYIVVLNPLVIGTGADASERTLGIAPVAAVTALVAGVMTILMGVIAKQPFAMAAGLGVNALLASTIATTPNLTWADIMGLVVLAGLIMTVLVLTGFRTAVFEAVPESLKTAIVVGIGFFISFIGLVDSGIIRRMPDAAGTTVPVSLGAGGHLLGWPTLVFLFGLFFTIALFIRNVKGAILWGVLASTALSLILEAVVPSGSVKEAATGWSLNVPSLADMKFTTPNFSLIGSADLFGAFTHIGPLAASLLVFTILLSVFFDAMGVSVGLAAEAGTMKDGKVEDIDKVLLVDAFGSVVGGGASGSANQIFVESATGIGAGARTGFANIVTGVLFLLAIFISPLVTIVPFEAVAPALVVVGFLMIRQAVNIDWTDWGLGIPAFLTIIFMPLSYSIANGIGAGFVSYTFIRLVQGRGKDVHWLMYLVSAVFVIYFGMGIINGWTS</sequence>
<evidence type="ECO:0000256" key="7">
    <source>
        <dbReference type="SAM" id="MobiDB-lite"/>
    </source>
</evidence>
<gene>
    <name evidence="9" type="ordered locus">RMDY18_18270</name>
</gene>
<dbReference type="eggNOG" id="COG2252">
    <property type="taxonomic scope" value="Bacteria"/>
</dbReference>
<feature type="transmembrane region" description="Helical" evidence="8">
    <location>
        <begin position="489"/>
        <end position="510"/>
    </location>
</feature>
<evidence type="ECO:0000256" key="8">
    <source>
        <dbReference type="SAM" id="Phobius"/>
    </source>
</evidence>
<evidence type="ECO:0000256" key="6">
    <source>
        <dbReference type="ARBA" id="ARBA00023136"/>
    </source>
</evidence>
<feature type="transmembrane region" description="Helical" evidence="8">
    <location>
        <begin position="401"/>
        <end position="431"/>
    </location>
</feature>